<dbReference type="GO" id="GO:0046872">
    <property type="term" value="F:metal ion binding"/>
    <property type="evidence" value="ECO:0007669"/>
    <property type="project" value="UniProtKB-KW"/>
</dbReference>
<keyword evidence="1" id="KW-0479">Metal-binding</keyword>
<dbReference type="Pfam" id="PF05147">
    <property type="entry name" value="LANC_like"/>
    <property type="match status" value="1"/>
</dbReference>
<dbReference type="Gene3D" id="1.50.10.10">
    <property type="match status" value="1"/>
</dbReference>
<dbReference type="Proteomes" id="UP001165124">
    <property type="component" value="Unassembled WGS sequence"/>
</dbReference>
<dbReference type="PRINTS" id="PR01950">
    <property type="entry name" value="LANCSUPER"/>
</dbReference>
<feature type="domain" description="Lantibiotic biosynthesis protein dehydration" evidence="3">
    <location>
        <begin position="478"/>
        <end position="586"/>
    </location>
</feature>
<evidence type="ECO:0000256" key="2">
    <source>
        <dbReference type="SAM" id="MobiDB-lite"/>
    </source>
</evidence>
<feature type="binding site" evidence="1">
    <location>
        <position position="966"/>
    </location>
    <ligand>
        <name>Zn(2+)</name>
        <dbReference type="ChEBI" id="CHEBI:29105"/>
    </ligand>
</feature>
<feature type="binding site" evidence="1">
    <location>
        <position position="965"/>
    </location>
    <ligand>
        <name>Zn(2+)</name>
        <dbReference type="ChEBI" id="CHEBI:29105"/>
    </ligand>
</feature>
<dbReference type="InterPro" id="IPR017146">
    <property type="entry name" value="Lanti_2_LanM"/>
</dbReference>
<dbReference type="EMBL" id="BSRZ01000003">
    <property type="protein sequence ID" value="GLW63845.1"/>
    <property type="molecule type" value="Genomic_DNA"/>
</dbReference>
<protein>
    <recommendedName>
        <fullName evidence="3">Lantibiotic biosynthesis protein dehydration domain-containing protein</fullName>
    </recommendedName>
</protein>
<organism evidence="4 5">
    <name type="scientific">Actinomadura rubrobrunea</name>
    <dbReference type="NCBI Taxonomy" id="115335"/>
    <lineage>
        <taxon>Bacteria</taxon>
        <taxon>Bacillati</taxon>
        <taxon>Actinomycetota</taxon>
        <taxon>Actinomycetes</taxon>
        <taxon>Streptosporangiales</taxon>
        <taxon>Thermomonosporaceae</taxon>
        <taxon>Actinomadura</taxon>
    </lineage>
</organism>
<dbReference type="RefSeq" id="WP_067915669.1">
    <property type="nucleotide sequence ID" value="NZ_BSRZ01000003.1"/>
</dbReference>
<feature type="region of interest" description="Disordered" evidence="2">
    <location>
        <begin position="28"/>
        <end position="50"/>
    </location>
</feature>
<dbReference type="SUPFAM" id="SSF158745">
    <property type="entry name" value="LanC-like"/>
    <property type="match status" value="1"/>
</dbReference>
<feature type="region of interest" description="Disordered" evidence="2">
    <location>
        <begin position="63"/>
        <end position="95"/>
    </location>
</feature>
<dbReference type="GO" id="GO:0005975">
    <property type="term" value="P:carbohydrate metabolic process"/>
    <property type="evidence" value="ECO:0007669"/>
    <property type="project" value="InterPro"/>
</dbReference>
<evidence type="ECO:0000313" key="5">
    <source>
        <dbReference type="Proteomes" id="UP001165124"/>
    </source>
</evidence>
<evidence type="ECO:0000313" key="4">
    <source>
        <dbReference type="EMBL" id="GLW63845.1"/>
    </source>
</evidence>
<keyword evidence="1" id="KW-0862">Zinc</keyword>
<feature type="domain" description="Lantibiotic biosynthesis protein dehydration" evidence="3">
    <location>
        <begin position="264"/>
        <end position="464"/>
    </location>
</feature>
<sequence>MDRTYPLDIAARAANLSERVRAVSALGAADAGADGEQRADRRPGRTPPLDAYGVWRTERLAGRLAARRPREETADGAASERRPEGRGGAGTVPGAARYTRRALVETLTAYRRHERDLHKGDPGDRTARVLRDLHHAWLPTYEAALDGLRETGPAASEASRHASDERVGRLATACEPFLAELARRLADLRGGGLPVRPQVVDDFQHHLLERFEPALVRAVETDRRVRCDLASGPERGAAGGADALAHLGKMFADADSYHRFYLDFPMLGRWLAHVTALLADHGRLLLTRLRADGDALSETLFGGRRITAIRSVRPGLSAPHAGARSVTVVEVELGDARGVVVYKPRCVRAEAAYQGLLTRLRDDGVLDFAVRPVLARDGYGYEALIPPGRDTAADEAAAERVHRELGGHLAVFYVLGGELRPGTLLVADGRVHVADCTTALGAPSPGRPRPFGTLMDSVLGPALLDWPAAEEGASVLPRVLLDGVPVPIADHVGAVTDGFERVHQWFEQWPDTAIACVTDLFAGSRVRLHPRDPRAYTDLLRGAGQPRRLMDPLEVDLLFDAVHDDGPAPEREAASLWRLDVPLFTVRADDDRVMHEHRTPLGTRLDATPLDHAAARIRRLSPRDRAQQARYIAAGLGGHGRLGALAGFASGEVTDPDFAATAVDHAVRIGERLCAMLREPGAPAPWTSYQRTRDGKVEVDVEGDLYLGTAGIALFLAYLDQERPRPEFRGAARRALRHSAADCGRRGIGAYTGLAGLVYVLTHLYALWGDLSLLNLAVQLSRDIADRIDRDRHLDVLGGAAGVIPVMLGLAQATGGTAGLDVAHRCADHLLRHARADRGALCWPGPDRSDGRPDPIGFAHGPGGIGWALISLGARTGGEEYIEAGRRAFAYESRRLRHTALDGHDPRGRPRYGNAWCNGAAGIGLSRVHSWALLGRDDQELLDEAFQAVSATMCGFPRLMNDSLCHGRCGNAELFLRYAELNGRPAFRLEADVQVQTQWQNLGAASERDGFFPGLMLGLSGHGMHFLRLARPDRIPSVLLLDPPPRLT</sequence>
<accession>A0A9W6UWN1</accession>
<dbReference type="InterPro" id="IPR025410">
    <property type="entry name" value="Lant_dehyd"/>
</dbReference>
<gene>
    <name evidence="4" type="ORF">Arub01_20890</name>
</gene>
<dbReference type="GO" id="GO:0031179">
    <property type="term" value="P:peptide modification"/>
    <property type="evidence" value="ECO:0007669"/>
    <property type="project" value="InterPro"/>
</dbReference>
<feature type="binding site" evidence="1">
    <location>
        <position position="917"/>
    </location>
    <ligand>
        <name>Zn(2+)</name>
        <dbReference type="ChEBI" id="CHEBI:29105"/>
    </ligand>
</feature>
<dbReference type="AlphaFoldDB" id="A0A9W6UWN1"/>
<dbReference type="InterPro" id="IPR007822">
    <property type="entry name" value="LANC-like"/>
</dbReference>
<dbReference type="Pfam" id="PF13575">
    <property type="entry name" value="DUF4135"/>
    <property type="match status" value="2"/>
</dbReference>
<feature type="compositionally biased region" description="Basic and acidic residues" evidence="2">
    <location>
        <begin position="68"/>
        <end position="85"/>
    </location>
</feature>
<name>A0A9W6UWN1_9ACTN</name>
<proteinExistence type="predicted"/>
<evidence type="ECO:0000256" key="1">
    <source>
        <dbReference type="PIRSR" id="PIRSR607822-1"/>
    </source>
</evidence>
<dbReference type="CDD" id="cd04792">
    <property type="entry name" value="LanM-like"/>
    <property type="match status" value="1"/>
</dbReference>
<dbReference type="SMART" id="SM01260">
    <property type="entry name" value="LANC_like"/>
    <property type="match status" value="1"/>
</dbReference>
<keyword evidence="5" id="KW-1185">Reference proteome</keyword>
<dbReference type="NCBIfam" id="TIGR03897">
    <property type="entry name" value="lanti_2_LanM"/>
    <property type="match status" value="1"/>
</dbReference>
<reference evidence="4" key="1">
    <citation type="submission" date="2023-02" db="EMBL/GenBank/DDBJ databases">
        <title>Actinomadura rubrobrunea NBRC 14622.</title>
        <authorList>
            <person name="Ichikawa N."/>
            <person name="Sato H."/>
            <person name="Tonouchi N."/>
        </authorList>
    </citation>
    <scope>NUCLEOTIDE SEQUENCE</scope>
    <source>
        <strain evidence="4">NBRC 14622</strain>
    </source>
</reference>
<dbReference type="InterPro" id="IPR012341">
    <property type="entry name" value="6hp_glycosidase-like_sf"/>
</dbReference>
<evidence type="ECO:0000259" key="3">
    <source>
        <dbReference type="Pfam" id="PF13575"/>
    </source>
</evidence>
<comment type="caution">
    <text evidence="4">The sequence shown here is derived from an EMBL/GenBank/DDBJ whole genome shotgun (WGS) entry which is preliminary data.</text>
</comment>